<gene>
    <name evidence="1" type="ORF">BS297_11945</name>
</gene>
<dbReference type="AlphaFoldDB" id="A0A5N5E7C0"/>
<evidence type="ECO:0000313" key="2">
    <source>
        <dbReference type="Proteomes" id="UP000325576"/>
    </source>
</evidence>
<comment type="caution">
    <text evidence="1">The sequence shown here is derived from an EMBL/GenBank/DDBJ whole genome shotgun (WGS) entry which is preliminary data.</text>
</comment>
<protein>
    <submittedName>
        <fullName evidence="1">Uncharacterized protein</fullName>
    </submittedName>
</protein>
<dbReference type="EMBL" id="MRBO01000362">
    <property type="protein sequence ID" value="KAB2585142.1"/>
    <property type="molecule type" value="Genomic_DNA"/>
</dbReference>
<proteinExistence type="predicted"/>
<name>A0A5N5E7C0_RHOER</name>
<evidence type="ECO:0000313" key="1">
    <source>
        <dbReference type="EMBL" id="KAB2585142.1"/>
    </source>
</evidence>
<sequence>MRIADTVNLGLARLRDKERTMSPQPIFADGNYRSSDAGVPIRRWCREHLQQWKVPHSLTSFETSAVDKGSPVGRLTCRPKFPW</sequence>
<dbReference type="Proteomes" id="UP000325576">
    <property type="component" value="Unassembled WGS sequence"/>
</dbReference>
<reference evidence="1 2" key="1">
    <citation type="journal article" date="2017" name="Poromechanics V (2013)">
        <title>Genomic Characterization of the Arsenic-Tolerant Actinobacterium, &lt;i&gt;Rhodococcus erythropolis&lt;/i&gt; S43.</title>
        <authorList>
            <person name="Retamal-Morales G."/>
            <person name="Mehnert M."/>
            <person name="Schwabe R."/>
            <person name="Tischler D."/>
            <person name="Schloemann M."/>
            <person name="Levican G.J."/>
        </authorList>
    </citation>
    <scope>NUCLEOTIDE SEQUENCE [LARGE SCALE GENOMIC DNA]</scope>
    <source>
        <strain evidence="1 2">S43</strain>
    </source>
</reference>
<accession>A0A5N5E7C0</accession>
<organism evidence="1 2">
    <name type="scientific">Rhodococcus erythropolis</name>
    <name type="common">Arthrobacter picolinophilus</name>
    <dbReference type="NCBI Taxonomy" id="1833"/>
    <lineage>
        <taxon>Bacteria</taxon>
        <taxon>Bacillati</taxon>
        <taxon>Actinomycetota</taxon>
        <taxon>Actinomycetes</taxon>
        <taxon>Mycobacteriales</taxon>
        <taxon>Nocardiaceae</taxon>
        <taxon>Rhodococcus</taxon>
        <taxon>Rhodococcus erythropolis group</taxon>
    </lineage>
</organism>